<feature type="non-terminal residue" evidence="10">
    <location>
        <position position="358"/>
    </location>
</feature>
<sequence length="358" mass="38960">MNLDDQGKSCGWRCPACQFVEHSVPNAYRCFCGKVEEPKWYPQDGITPHSCGELCFKKRIAKNCAHPCNQLCHPGPCPSCPVTITKKCCCGKTTISVRCGNSSDLTCSLICGKKLNCAVHLCQEKCHAGSCEPCAVIQEQSCYCGQSKTEAVCGVGSPTYIGDKAGYFSCGAVCSKKLDCGNHECEEICHASNCRGCELQPDVVVFCSCGKMKIVELLNGEKRNSCLDSIPCCGNTCDGFLPCAKYNDITKGSSEHRCKKLCHHGDCSVCDGDSIIKCRCRATSKKMKCIELNLSGEPYMCERKCNKKFDCGRHRCSQKCCPGTEHKCTLTCGKKLKCGKHKCMEPCHSGSCPPCLIA</sequence>
<evidence type="ECO:0000256" key="1">
    <source>
        <dbReference type="ARBA" id="ARBA00004123"/>
    </source>
</evidence>
<keyword evidence="7" id="KW-0805">Transcription regulation</keyword>
<protein>
    <submittedName>
        <fullName evidence="10">Transcriptional repressor NF-X1-like</fullName>
    </submittedName>
</protein>
<dbReference type="CDD" id="cd06008">
    <property type="entry name" value="NF-X1-zinc-finger"/>
    <property type="match status" value="3"/>
</dbReference>
<gene>
    <name evidence="10" type="ORF">PACLA_8A083426</name>
</gene>
<evidence type="ECO:0000313" key="10">
    <source>
        <dbReference type="EMBL" id="CAB4008614.1"/>
    </source>
</evidence>
<keyword evidence="5" id="KW-0863">Zinc-finger</keyword>
<evidence type="ECO:0000256" key="8">
    <source>
        <dbReference type="ARBA" id="ARBA00023163"/>
    </source>
</evidence>
<dbReference type="Pfam" id="PF01422">
    <property type="entry name" value="zf-NF-X1"/>
    <property type="match status" value="6"/>
</dbReference>
<reference evidence="10" key="1">
    <citation type="submission" date="2020-04" db="EMBL/GenBank/DDBJ databases">
        <authorList>
            <person name="Alioto T."/>
            <person name="Alioto T."/>
            <person name="Gomez Garrido J."/>
        </authorList>
    </citation>
    <scope>NUCLEOTIDE SEQUENCE</scope>
    <source>
        <strain evidence="10">A484AB</strain>
    </source>
</reference>
<dbReference type="OrthoDB" id="6512771at2759"/>
<dbReference type="GO" id="GO:0008270">
    <property type="term" value="F:zinc ion binding"/>
    <property type="evidence" value="ECO:0007669"/>
    <property type="project" value="UniProtKB-KW"/>
</dbReference>
<evidence type="ECO:0000256" key="2">
    <source>
        <dbReference type="ARBA" id="ARBA00007269"/>
    </source>
</evidence>
<keyword evidence="6" id="KW-0862">Zinc</keyword>
<keyword evidence="4" id="KW-0677">Repeat</keyword>
<dbReference type="GO" id="GO:0000977">
    <property type="term" value="F:RNA polymerase II transcription regulatory region sequence-specific DNA binding"/>
    <property type="evidence" value="ECO:0007669"/>
    <property type="project" value="TreeGrafter"/>
</dbReference>
<keyword evidence="3" id="KW-0479">Metal-binding</keyword>
<comment type="caution">
    <text evidence="10">The sequence shown here is derived from an EMBL/GenBank/DDBJ whole genome shotgun (WGS) entry which is preliminary data.</text>
</comment>
<accession>A0A6S7HSR5</accession>
<dbReference type="SMART" id="SM00438">
    <property type="entry name" value="ZnF_NFX"/>
    <property type="match status" value="6"/>
</dbReference>
<dbReference type="Proteomes" id="UP001152795">
    <property type="component" value="Unassembled WGS sequence"/>
</dbReference>
<dbReference type="GO" id="GO:0000981">
    <property type="term" value="F:DNA-binding transcription factor activity, RNA polymerase II-specific"/>
    <property type="evidence" value="ECO:0007669"/>
    <property type="project" value="TreeGrafter"/>
</dbReference>
<evidence type="ECO:0000256" key="3">
    <source>
        <dbReference type="ARBA" id="ARBA00022723"/>
    </source>
</evidence>
<dbReference type="InterPro" id="IPR034078">
    <property type="entry name" value="NFX1_fam"/>
</dbReference>
<name>A0A6S7HSR5_PARCT</name>
<evidence type="ECO:0000256" key="4">
    <source>
        <dbReference type="ARBA" id="ARBA00022737"/>
    </source>
</evidence>
<evidence type="ECO:0000313" key="11">
    <source>
        <dbReference type="Proteomes" id="UP001152795"/>
    </source>
</evidence>
<dbReference type="AlphaFoldDB" id="A0A6S7HSR5"/>
<evidence type="ECO:0000256" key="6">
    <source>
        <dbReference type="ARBA" id="ARBA00022833"/>
    </source>
</evidence>
<keyword evidence="9" id="KW-0539">Nucleus</keyword>
<evidence type="ECO:0000256" key="5">
    <source>
        <dbReference type="ARBA" id="ARBA00022771"/>
    </source>
</evidence>
<organism evidence="10 11">
    <name type="scientific">Paramuricea clavata</name>
    <name type="common">Red gorgonian</name>
    <name type="synonym">Violescent sea-whip</name>
    <dbReference type="NCBI Taxonomy" id="317549"/>
    <lineage>
        <taxon>Eukaryota</taxon>
        <taxon>Metazoa</taxon>
        <taxon>Cnidaria</taxon>
        <taxon>Anthozoa</taxon>
        <taxon>Octocorallia</taxon>
        <taxon>Malacalcyonacea</taxon>
        <taxon>Plexauridae</taxon>
        <taxon>Paramuricea</taxon>
    </lineage>
</organism>
<dbReference type="PANTHER" id="PTHR12360">
    <property type="entry name" value="NUCLEAR TRANSCRIPTION FACTOR, X-BOX BINDING 1 NFX1"/>
    <property type="match status" value="1"/>
</dbReference>
<dbReference type="GO" id="GO:0000122">
    <property type="term" value="P:negative regulation of transcription by RNA polymerase II"/>
    <property type="evidence" value="ECO:0007669"/>
    <property type="project" value="TreeGrafter"/>
</dbReference>
<dbReference type="EMBL" id="CACRXK020006176">
    <property type="protein sequence ID" value="CAB4008614.1"/>
    <property type="molecule type" value="Genomic_DNA"/>
</dbReference>
<dbReference type="GO" id="GO:0005634">
    <property type="term" value="C:nucleus"/>
    <property type="evidence" value="ECO:0007669"/>
    <property type="project" value="UniProtKB-SubCell"/>
</dbReference>
<dbReference type="InterPro" id="IPR000967">
    <property type="entry name" value="Znf_NFX1"/>
</dbReference>
<proteinExistence type="inferred from homology"/>
<evidence type="ECO:0000256" key="9">
    <source>
        <dbReference type="ARBA" id="ARBA00023242"/>
    </source>
</evidence>
<keyword evidence="8" id="KW-0804">Transcription</keyword>
<evidence type="ECO:0000256" key="7">
    <source>
        <dbReference type="ARBA" id="ARBA00023015"/>
    </source>
</evidence>
<comment type="similarity">
    <text evidence="2">Belongs to the NFX1 family.</text>
</comment>
<keyword evidence="11" id="KW-1185">Reference proteome</keyword>
<comment type="subcellular location">
    <subcellularLocation>
        <location evidence="1">Nucleus</location>
    </subcellularLocation>
</comment>
<dbReference type="PANTHER" id="PTHR12360:SF12">
    <property type="entry name" value="TRANSCRIPTIONAL REPRESSOR NF-X1"/>
    <property type="match status" value="1"/>
</dbReference>